<name>A0A2I2F945_ASPCN</name>
<dbReference type="AlphaFoldDB" id="A0A2I2F945"/>
<dbReference type="Gene3D" id="1.20.120.1630">
    <property type="match status" value="1"/>
</dbReference>
<evidence type="ECO:0000313" key="3">
    <source>
        <dbReference type="Proteomes" id="UP000234585"/>
    </source>
</evidence>
<dbReference type="PANTHER" id="PTHR32251">
    <property type="entry name" value="3-OXO-5-ALPHA-STEROID 4-DEHYDROGENASE"/>
    <property type="match status" value="1"/>
</dbReference>
<evidence type="ECO:0008006" key="4">
    <source>
        <dbReference type="Google" id="ProtNLM"/>
    </source>
</evidence>
<keyword evidence="3" id="KW-1185">Reference proteome</keyword>
<dbReference type="RefSeq" id="XP_024671137.1">
    <property type="nucleotide sequence ID" value="XM_024813007.1"/>
</dbReference>
<feature type="region of interest" description="Disordered" evidence="1">
    <location>
        <begin position="66"/>
        <end position="91"/>
    </location>
</feature>
<organism evidence="2 3">
    <name type="scientific">Aspergillus candidus</name>
    <dbReference type="NCBI Taxonomy" id="41067"/>
    <lineage>
        <taxon>Eukaryota</taxon>
        <taxon>Fungi</taxon>
        <taxon>Dikarya</taxon>
        <taxon>Ascomycota</taxon>
        <taxon>Pezizomycotina</taxon>
        <taxon>Eurotiomycetes</taxon>
        <taxon>Eurotiomycetidae</taxon>
        <taxon>Eurotiales</taxon>
        <taxon>Aspergillaceae</taxon>
        <taxon>Aspergillus</taxon>
        <taxon>Aspergillus subgen. Circumdati</taxon>
    </lineage>
</organism>
<evidence type="ECO:0000313" key="2">
    <source>
        <dbReference type="EMBL" id="PLB37125.1"/>
    </source>
</evidence>
<dbReference type="GeneID" id="36520167"/>
<dbReference type="GO" id="GO:0016020">
    <property type="term" value="C:membrane"/>
    <property type="evidence" value="ECO:0007669"/>
    <property type="project" value="TreeGrafter"/>
</dbReference>
<dbReference type="Proteomes" id="UP000234585">
    <property type="component" value="Unassembled WGS sequence"/>
</dbReference>
<dbReference type="PANTHER" id="PTHR32251:SF15">
    <property type="entry name" value="3-OXO-5-ALPHA-STEROID 4-DEHYDROGENASE (DUF1295)"/>
    <property type="match status" value="1"/>
</dbReference>
<dbReference type="EMBL" id="KZ559145">
    <property type="protein sequence ID" value="PLB37125.1"/>
    <property type="molecule type" value="Genomic_DNA"/>
</dbReference>
<gene>
    <name evidence="2" type="ORF">BDW47DRAFT_107423</name>
</gene>
<protein>
    <recommendedName>
        <fullName evidence="4">DUF1295-domain-containing protein</fullName>
    </recommendedName>
</protein>
<accession>A0A2I2F945</accession>
<evidence type="ECO:0000256" key="1">
    <source>
        <dbReference type="SAM" id="MobiDB-lite"/>
    </source>
</evidence>
<reference evidence="2 3" key="1">
    <citation type="submission" date="2017-12" db="EMBL/GenBank/DDBJ databases">
        <authorList>
            <consortium name="DOE Joint Genome Institute"/>
            <person name="Haridas S."/>
            <person name="Kjaerbolling I."/>
            <person name="Vesth T.C."/>
            <person name="Frisvad J.C."/>
            <person name="Nybo J.L."/>
            <person name="Theobald S."/>
            <person name="Kuo A."/>
            <person name="Bowyer P."/>
            <person name="Matsuda Y."/>
            <person name="Mondo S."/>
            <person name="Lyhne E.K."/>
            <person name="Kogle M.E."/>
            <person name="Clum A."/>
            <person name="Lipzen A."/>
            <person name="Salamov A."/>
            <person name="Ngan C.Y."/>
            <person name="Daum C."/>
            <person name="Chiniquy J."/>
            <person name="Barry K."/>
            <person name="LaButti K."/>
            <person name="Simmons B.A."/>
            <person name="Magnuson J.K."/>
            <person name="Mortensen U.H."/>
            <person name="Larsen T.O."/>
            <person name="Grigoriev I.V."/>
            <person name="Baker S.E."/>
            <person name="Andersen M.R."/>
            <person name="Nordberg H.P."/>
            <person name="Cantor M.N."/>
            <person name="Hua S.X."/>
        </authorList>
    </citation>
    <scope>NUCLEOTIDE SEQUENCE [LARGE SCALE GENOMIC DNA]</scope>
    <source>
        <strain evidence="2 3">CBS 102.13</strain>
    </source>
</reference>
<sequence length="420" mass="46417">MEPTALHNSDINLFQLQTYLTLLQSPHPNPAQLSQYHVRQGQRQPRNMEIYSASPTPLGELSHSLHDYSKGGKDTATSYRPGVPSSSSGSNLSDIGLVKSTILPSFTLNTAISVATYVAARTANRADLKDCAWPATQVLNAWWAALGQPIFSHRHNITRASPSLCTTWRGIPWSQKVLLGCVTAWGSRLLYHIAARSVERGKDDARYEEMKKQDPGFWDNALWKVFLPEAAALTIISLPFTVPFRLPGQGVLDLSRCCGGVDVAGVARTLGVAVFGVGFALEALADLQLGLYKHKRGDLCREGVWSVVRHPNYLGDALVHASFALLNIANGLNPVVLLGPVANYLFLRLFGGDKENETGQEERYTKYDKEKYEQLQAWRQEKNRFWPALSEISNPWSWVVLGCGVAGVVIEESVRGWVMS</sequence>
<proteinExistence type="predicted"/>
<dbReference type="OrthoDB" id="67965at2759"/>
<dbReference type="Pfam" id="PF06966">
    <property type="entry name" value="DUF1295"/>
    <property type="match status" value="1"/>
</dbReference>
<dbReference type="InterPro" id="IPR010721">
    <property type="entry name" value="UstE-like"/>
</dbReference>